<reference evidence="2" key="1">
    <citation type="submission" date="2021-03" db="EMBL/GenBank/DDBJ databases">
        <title>Antimicrobial resistance genes in bacteria isolated from Japanese honey, and their potential for conferring macrolide and lincosamide resistance in the American foulbrood pathogen Paenibacillus larvae.</title>
        <authorList>
            <person name="Okamoto M."/>
            <person name="Kumagai M."/>
            <person name="Kanamori H."/>
            <person name="Takamatsu D."/>
        </authorList>
    </citation>
    <scope>NUCLEOTIDE SEQUENCE</scope>
    <source>
        <strain evidence="2">J2TS6</strain>
    </source>
</reference>
<dbReference type="InterPro" id="IPR016181">
    <property type="entry name" value="Acyl_CoA_acyltransferase"/>
</dbReference>
<name>A0A920C9N8_9BACL</name>
<dbReference type="SUPFAM" id="SSF55729">
    <property type="entry name" value="Acyl-CoA N-acyltransferases (Nat)"/>
    <property type="match status" value="2"/>
</dbReference>
<dbReference type="Pfam" id="PF00583">
    <property type="entry name" value="Acetyltransf_1"/>
    <property type="match status" value="2"/>
</dbReference>
<protein>
    <submittedName>
        <fullName evidence="2">Acetyltransferase</fullName>
    </submittedName>
</protein>
<dbReference type="Gene3D" id="3.40.630.30">
    <property type="match status" value="2"/>
</dbReference>
<dbReference type="InterPro" id="IPR000182">
    <property type="entry name" value="GNAT_dom"/>
</dbReference>
<dbReference type="AlphaFoldDB" id="A0A920C9N8"/>
<dbReference type="PROSITE" id="PS51186">
    <property type="entry name" value="GNAT"/>
    <property type="match status" value="2"/>
</dbReference>
<accession>A0A920C9N8</accession>
<evidence type="ECO:0000259" key="1">
    <source>
        <dbReference type="PROSITE" id="PS51186"/>
    </source>
</evidence>
<dbReference type="PANTHER" id="PTHR43072">
    <property type="entry name" value="N-ACETYLTRANSFERASE"/>
    <property type="match status" value="1"/>
</dbReference>
<gene>
    <name evidence="2" type="ORF">J2TS6_11690</name>
</gene>
<dbReference type="RefSeq" id="WP_160037354.1">
    <property type="nucleotide sequence ID" value="NZ_BORQ01000001.1"/>
</dbReference>
<feature type="domain" description="N-acetyltransferase" evidence="1">
    <location>
        <begin position="172"/>
        <end position="318"/>
    </location>
</feature>
<dbReference type="CDD" id="cd04301">
    <property type="entry name" value="NAT_SF"/>
    <property type="match status" value="1"/>
</dbReference>
<evidence type="ECO:0000313" key="2">
    <source>
        <dbReference type="EMBL" id="GIO30028.1"/>
    </source>
</evidence>
<organism evidence="2 3">
    <name type="scientific">Paenibacillus albilobatus</name>
    <dbReference type="NCBI Taxonomy" id="2716884"/>
    <lineage>
        <taxon>Bacteria</taxon>
        <taxon>Bacillati</taxon>
        <taxon>Bacillota</taxon>
        <taxon>Bacilli</taxon>
        <taxon>Bacillales</taxon>
        <taxon>Paenibacillaceae</taxon>
        <taxon>Paenibacillus</taxon>
    </lineage>
</organism>
<dbReference type="GO" id="GO:0016747">
    <property type="term" value="F:acyltransferase activity, transferring groups other than amino-acyl groups"/>
    <property type="evidence" value="ECO:0007669"/>
    <property type="project" value="InterPro"/>
</dbReference>
<sequence length="319" mass="36411">MKFIPLHEDWLASMCELWNRELGGLFPMREQLMRQNTFQDQNMYVEGSRLAVDDEGRLAGFVIAKLWRERQREMTLGDGGGWIQAIVVRSDARGQGVGSSLLEQAERALQEAGAKLAYVGRDPWHYFPGIPHELPEAKAWFARRGYEVVYDVYDLVNRSGKHEGRQQYAEGAYARLLEAKDREEMLRFFKRCFPGRWLYEAETYWERGGEGREFVGLFKGEEMIGFCRVNDDKSPLIAQNTYWAPLFDGPLGGIGPLGVDDRFRGKGYGLAIVKDGVAELAGRGVNNLVIDWTGLIDFYAKLGFTVWKGYDLAKKDLKQ</sequence>
<evidence type="ECO:0000313" key="3">
    <source>
        <dbReference type="Proteomes" id="UP000679779"/>
    </source>
</evidence>
<proteinExistence type="predicted"/>
<comment type="caution">
    <text evidence="2">The sequence shown here is derived from an EMBL/GenBank/DDBJ whole genome shotgun (WGS) entry which is preliminary data.</text>
</comment>
<dbReference type="EMBL" id="BORQ01000001">
    <property type="protein sequence ID" value="GIO30028.1"/>
    <property type="molecule type" value="Genomic_DNA"/>
</dbReference>
<dbReference type="Proteomes" id="UP000679779">
    <property type="component" value="Unassembled WGS sequence"/>
</dbReference>
<keyword evidence="3" id="KW-1185">Reference proteome</keyword>
<feature type="domain" description="N-acetyltransferase" evidence="1">
    <location>
        <begin position="1"/>
        <end position="178"/>
    </location>
</feature>